<dbReference type="PANTHER" id="PTHR43775:SF37">
    <property type="entry name" value="SI:DKEY-61P9.11"/>
    <property type="match status" value="1"/>
</dbReference>
<dbReference type="PROSITE" id="PS52019">
    <property type="entry name" value="PKS_MFAS_DH"/>
    <property type="match status" value="1"/>
</dbReference>
<evidence type="ECO:0000256" key="1">
    <source>
        <dbReference type="ARBA" id="ARBA00022450"/>
    </source>
</evidence>
<reference evidence="6 7" key="1">
    <citation type="submission" date="2020-11" db="EMBL/GenBank/DDBJ databases">
        <title>Enhanced detection system for hospital associated transmission using whole genome sequencing surveillance.</title>
        <authorList>
            <person name="Harrison L.H."/>
            <person name="Van Tyne D."/>
            <person name="Marsh J.W."/>
            <person name="Griffith M.P."/>
            <person name="Snyder D.J."/>
            <person name="Cooper V.S."/>
            <person name="Mustapha M."/>
        </authorList>
    </citation>
    <scope>NUCLEOTIDE SEQUENCE [LARGE SCALE GENOMIC DNA]</scope>
    <source>
        <strain evidence="6 7">BC00020</strain>
    </source>
</reference>
<dbReference type="PROSITE" id="PS50075">
    <property type="entry name" value="CARRIER"/>
    <property type="match status" value="1"/>
</dbReference>
<sequence length="1113" mass="119493">MKFGLMFFASSEEALSGNKYQLVMESARFADANGFSSVWVPERHFTEFGSLYPNPAVLHAALAALTQRVTLIAGSVVAALHNPIRIAEEWSMVDNLSNGRVGVSFASGWNPDDFVFAPDKYATRHDEMLTTIDAVRKLWRGALLEATNGVGKPVQLRIYPTPVQPELPVWVTAASNPQTFVRAGEVGANLLTHVLDQDRDQLAQKIALYRDARARHGFDPAAGTVSVMLHTFVGDDAARVREQARAPFCNYIRSNIGLLNGLAQSRGQSVDVRAMGARELDEFVEFLYERFAQSRGLIGTPDTCIELVRELESIGVDEVACLLDFGPPVEAILGNLPHLRRLREMCAPTRRVAPTKFDAAAVQARCTETTSGADFNGEIGQHGVQIDGAFNAIQQIWRTAGEALGRISLPADAPASSQYHVHPAFLDACSRVLAAAVDPAALEAGDLYLPSSIGAVRVHQPPSSTDAWSHATLRKPDGQRALEGDIRVHDLAGRLLIEIDALRLQQVRSARGAERHDLSGLLYQRVWRPSSADSTLGASPAGEWLIFADRGGVGAQLAGLLESAGDTCTLQFDDATPALPALDRPLKGVIHLWSLDLAPADIAARRRASASVLQLVRALASGAAAGPQPRLWLVTSGAMNVLDGEATAVAQAPLWGLGRAIAVEHAALWGGLVDLDPEQPSAADVVQAIRAAGREDMIAFRRGQRHVARIARDNREFVSHRPVRFHRDATYLVTGGLGGLGLRLASWLADNGAGQVVLLGRSAPSAEAEQLLRTLGARFIRADLANRDDVVQALAEIAHAMPPLKGVFHLAGALDDALLTRQDDDFFHRAGSGKADGAWYLHELTADLPLDHFVLFSSMAALLTMPGQGNYAAANSFLDALAQHRRAHGKPALSVNWGPWADIGHAASDYGRRAHEQLAALGVGTLSPDLAIATLERLMAAGVAQSGVAHIDWPTLFRVDAPAAGSALFSELAQPAAQPAQQETPLVRELQACAPRERLALVTDTLAKMMAETLRLAGPDAISPEQSLLDLGLDSLVALELTDRLAKTFGKPLRATLFFSYPNLQTLARFILDELSSSLPEATGDAASDDLGELDELDEDELSELIAQEIGAQ</sequence>
<evidence type="ECO:0000256" key="2">
    <source>
        <dbReference type="ARBA" id="ARBA00022553"/>
    </source>
</evidence>
<dbReference type="InterPro" id="IPR050091">
    <property type="entry name" value="PKS_NRPS_Biosynth_Enz"/>
</dbReference>
<dbReference type="CDD" id="cd08955">
    <property type="entry name" value="KR_2_FAS_SDR_x"/>
    <property type="match status" value="1"/>
</dbReference>
<dbReference type="SUPFAM" id="SSF47336">
    <property type="entry name" value="ACP-like"/>
    <property type="match status" value="1"/>
</dbReference>
<dbReference type="Gene3D" id="1.10.1200.10">
    <property type="entry name" value="ACP-like"/>
    <property type="match status" value="1"/>
</dbReference>
<dbReference type="PANTHER" id="PTHR43775">
    <property type="entry name" value="FATTY ACID SYNTHASE"/>
    <property type="match status" value="1"/>
</dbReference>
<protein>
    <submittedName>
        <fullName evidence="6">LLM class flavin-dependent oxidoreductase</fullName>
    </submittedName>
</protein>
<dbReference type="SMART" id="SM01294">
    <property type="entry name" value="PKS_PP_betabranch"/>
    <property type="match status" value="1"/>
</dbReference>
<dbReference type="Pfam" id="PF08659">
    <property type="entry name" value="KR"/>
    <property type="match status" value="1"/>
</dbReference>
<dbReference type="InterPro" id="IPR011251">
    <property type="entry name" value="Luciferase-like_dom"/>
</dbReference>
<dbReference type="Proteomes" id="UP000808215">
    <property type="component" value="Unassembled WGS sequence"/>
</dbReference>
<dbReference type="InterPro" id="IPR049551">
    <property type="entry name" value="PKS_DH_C"/>
</dbReference>
<name>A0ABS1B2Y3_BURVI</name>
<feature type="active site" description="Proton donor; for dehydratase activity" evidence="3">
    <location>
        <position position="427"/>
    </location>
</feature>
<dbReference type="InterPro" id="IPR020806">
    <property type="entry name" value="PKS_PP-bd"/>
</dbReference>
<dbReference type="InterPro" id="IPR013968">
    <property type="entry name" value="PKS_KR"/>
</dbReference>
<feature type="domain" description="PKS/mFAS DH" evidence="5">
    <location>
        <begin position="193"/>
        <end position="513"/>
    </location>
</feature>
<gene>
    <name evidence="6" type="ORF">I5589_27060</name>
</gene>
<dbReference type="InterPro" id="IPR006162">
    <property type="entry name" value="Ppantetheine_attach_site"/>
</dbReference>
<feature type="region of interest" description="N-terminal hotdog fold" evidence="3">
    <location>
        <begin position="193"/>
        <end position="350"/>
    </location>
</feature>
<accession>A0ABS1B2Y3</accession>
<organism evidence="6 7">
    <name type="scientific">Burkholderia vietnamiensis</name>
    <dbReference type="NCBI Taxonomy" id="60552"/>
    <lineage>
        <taxon>Bacteria</taxon>
        <taxon>Pseudomonadati</taxon>
        <taxon>Pseudomonadota</taxon>
        <taxon>Betaproteobacteria</taxon>
        <taxon>Burkholderiales</taxon>
        <taxon>Burkholderiaceae</taxon>
        <taxon>Burkholderia</taxon>
        <taxon>Burkholderia cepacia complex</taxon>
    </lineage>
</organism>
<dbReference type="SUPFAM" id="SSF51679">
    <property type="entry name" value="Bacterial luciferase-like"/>
    <property type="match status" value="1"/>
</dbReference>
<dbReference type="Gene3D" id="3.20.20.30">
    <property type="entry name" value="Luciferase-like domain"/>
    <property type="match status" value="1"/>
</dbReference>
<dbReference type="InterPro" id="IPR009081">
    <property type="entry name" value="PP-bd_ACP"/>
</dbReference>
<evidence type="ECO:0000259" key="4">
    <source>
        <dbReference type="PROSITE" id="PS50075"/>
    </source>
</evidence>
<dbReference type="EMBL" id="JADVKH010000095">
    <property type="protein sequence ID" value="MBJ9690744.1"/>
    <property type="molecule type" value="Genomic_DNA"/>
</dbReference>
<dbReference type="Pfam" id="PF00296">
    <property type="entry name" value="Bac_luciferase"/>
    <property type="match status" value="1"/>
</dbReference>
<evidence type="ECO:0000313" key="6">
    <source>
        <dbReference type="EMBL" id="MBJ9690744.1"/>
    </source>
</evidence>
<keyword evidence="1" id="KW-0596">Phosphopantetheine</keyword>
<keyword evidence="2" id="KW-0597">Phosphoprotein</keyword>
<feature type="region of interest" description="C-terminal hotdog fold" evidence="3">
    <location>
        <begin position="367"/>
        <end position="513"/>
    </location>
</feature>
<evidence type="ECO:0000259" key="5">
    <source>
        <dbReference type="PROSITE" id="PS52019"/>
    </source>
</evidence>
<dbReference type="InterPro" id="IPR036736">
    <property type="entry name" value="ACP-like_sf"/>
</dbReference>
<feature type="domain" description="Carrier" evidence="4">
    <location>
        <begin position="1000"/>
        <end position="1075"/>
    </location>
</feature>
<dbReference type="InterPro" id="IPR024011">
    <property type="entry name" value="Biosynth_lucif-like_mOase_dom"/>
</dbReference>
<dbReference type="Pfam" id="PF14765">
    <property type="entry name" value="PS-DH"/>
    <property type="match status" value="1"/>
</dbReference>
<dbReference type="Gene3D" id="3.40.50.720">
    <property type="entry name" value="NAD(P)-binding Rossmann-like Domain"/>
    <property type="match status" value="1"/>
</dbReference>
<dbReference type="InterPro" id="IPR049900">
    <property type="entry name" value="PKS_mFAS_DH"/>
</dbReference>
<dbReference type="InterPro" id="IPR036291">
    <property type="entry name" value="NAD(P)-bd_dom_sf"/>
</dbReference>
<keyword evidence="7" id="KW-1185">Reference proteome</keyword>
<evidence type="ECO:0000313" key="7">
    <source>
        <dbReference type="Proteomes" id="UP000808215"/>
    </source>
</evidence>
<dbReference type="Pfam" id="PF00550">
    <property type="entry name" value="PP-binding"/>
    <property type="match status" value="1"/>
</dbReference>
<evidence type="ECO:0000256" key="3">
    <source>
        <dbReference type="PROSITE-ProRule" id="PRU01363"/>
    </source>
</evidence>
<dbReference type="NCBIfam" id="TIGR04020">
    <property type="entry name" value="seco_metab_LLM"/>
    <property type="match status" value="1"/>
</dbReference>
<dbReference type="SUPFAM" id="SSF51735">
    <property type="entry name" value="NAD(P)-binding Rossmann-fold domains"/>
    <property type="match status" value="2"/>
</dbReference>
<dbReference type="Gene3D" id="3.10.129.120">
    <property type="match status" value="1"/>
</dbReference>
<comment type="caution">
    <text evidence="6">The sequence shown here is derived from an EMBL/GenBank/DDBJ whole genome shotgun (WGS) entry which is preliminary data.</text>
</comment>
<dbReference type="SMART" id="SM00823">
    <property type="entry name" value="PKS_PP"/>
    <property type="match status" value="1"/>
</dbReference>
<proteinExistence type="predicted"/>
<dbReference type="RefSeq" id="WP_059991441.1">
    <property type="nucleotide sequence ID" value="NZ_CADFFI010000006.1"/>
</dbReference>
<feature type="active site" description="Proton acceptor; for dehydratase activity" evidence="3">
    <location>
        <position position="230"/>
    </location>
</feature>
<dbReference type="SMART" id="SM00822">
    <property type="entry name" value="PKS_KR"/>
    <property type="match status" value="1"/>
</dbReference>
<dbReference type="InterPro" id="IPR057326">
    <property type="entry name" value="KR_dom"/>
</dbReference>
<dbReference type="InterPro" id="IPR036661">
    <property type="entry name" value="Luciferase-like_sf"/>
</dbReference>
<dbReference type="PROSITE" id="PS00012">
    <property type="entry name" value="PHOSPHOPANTETHEINE"/>
    <property type="match status" value="1"/>
</dbReference>